<dbReference type="InterPro" id="IPR036291">
    <property type="entry name" value="NAD(P)-bd_dom_sf"/>
</dbReference>
<dbReference type="InterPro" id="IPR020843">
    <property type="entry name" value="ER"/>
</dbReference>
<name>A0A6J4JS01_9ACTN</name>
<evidence type="ECO:0000259" key="3">
    <source>
        <dbReference type="SMART" id="SM00829"/>
    </source>
</evidence>
<dbReference type="AlphaFoldDB" id="A0A6J4JS01"/>
<proteinExistence type="predicted"/>
<dbReference type="SUPFAM" id="SSF51735">
    <property type="entry name" value="NAD(P)-binding Rossmann-fold domains"/>
    <property type="match status" value="1"/>
</dbReference>
<protein>
    <submittedName>
        <fullName evidence="4">Quinone oxidoreductase</fullName>
        <ecNumber evidence="4">1.6.5.5</ecNumber>
    </submittedName>
</protein>
<evidence type="ECO:0000256" key="2">
    <source>
        <dbReference type="ARBA" id="ARBA00023002"/>
    </source>
</evidence>
<dbReference type="SMART" id="SM00829">
    <property type="entry name" value="PKS_ER"/>
    <property type="match status" value="1"/>
</dbReference>
<gene>
    <name evidence="4" type="ORF">AVDCRST_MAG41-3971</name>
</gene>
<dbReference type="Gene3D" id="3.90.180.10">
    <property type="entry name" value="Medium-chain alcohol dehydrogenases, catalytic domain"/>
    <property type="match status" value="1"/>
</dbReference>
<dbReference type="Pfam" id="PF00107">
    <property type="entry name" value="ADH_zinc_N"/>
    <property type="match status" value="1"/>
</dbReference>
<evidence type="ECO:0000256" key="1">
    <source>
        <dbReference type="ARBA" id="ARBA00022857"/>
    </source>
</evidence>
<dbReference type="PANTHER" id="PTHR48106">
    <property type="entry name" value="QUINONE OXIDOREDUCTASE PIG3-RELATED"/>
    <property type="match status" value="1"/>
</dbReference>
<reference evidence="4" key="1">
    <citation type="submission" date="2020-02" db="EMBL/GenBank/DDBJ databases">
        <authorList>
            <person name="Meier V. D."/>
        </authorList>
    </citation>
    <scope>NUCLEOTIDE SEQUENCE</scope>
    <source>
        <strain evidence="4">AVDCRST_MAG41</strain>
    </source>
</reference>
<dbReference type="SUPFAM" id="SSF50129">
    <property type="entry name" value="GroES-like"/>
    <property type="match status" value="1"/>
</dbReference>
<dbReference type="GO" id="GO:0003960">
    <property type="term" value="F:quinone reductase (NADPH) activity"/>
    <property type="evidence" value="ECO:0007669"/>
    <property type="project" value="UniProtKB-EC"/>
</dbReference>
<dbReference type="Gene3D" id="3.40.50.720">
    <property type="entry name" value="NAD(P)-binding Rossmann-like Domain"/>
    <property type="match status" value="1"/>
</dbReference>
<evidence type="ECO:0000313" key="4">
    <source>
        <dbReference type="EMBL" id="CAA9285880.1"/>
    </source>
</evidence>
<feature type="domain" description="Enoyl reductase (ER)" evidence="3">
    <location>
        <begin position="10"/>
        <end position="313"/>
    </location>
</feature>
<dbReference type="GO" id="GO:0070402">
    <property type="term" value="F:NADPH binding"/>
    <property type="evidence" value="ECO:0007669"/>
    <property type="project" value="TreeGrafter"/>
</dbReference>
<dbReference type="EC" id="1.6.5.5" evidence="4"/>
<sequence>MRCIQITRFGGPEVLEVAEVPTPEPAAGLQRYAVTAAGVNYADTHQTEDSYLAPQQLPLVPGAEFAGLAADGTRVVGLLPRGGGYAEHVLAPPGLTWPIPDGVADGAALAVVLQGATAWHALRTCAHLVPGESVVVHAAAGGVGTIAVQLAKAWGAGRVIATASSERKRELALSLGADVAVDPAGDLVQTLKAANGGARVDVVLEMAGGPVFDGSLRALAPFGRLVTYGQASREQPTPIAPANLMSHSTAVLGFWLAHCFGRPEMLRGPVTELLDLLAAGSLTAVLGGTYPLADAAAAHHALRDRSSVGKLVLDPRV</sequence>
<dbReference type="InterPro" id="IPR013149">
    <property type="entry name" value="ADH-like_C"/>
</dbReference>
<organism evidence="4">
    <name type="scientific">uncultured Mycobacteriales bacterium</name>
    <dbReference type="NCBI Taxonomy" id="581187"/>
    <lineage>
        <taxon>Bacteria</taxon>
        <taxon>Bacillati</taxon>
        <taxon>Actinomycetota</taxon>
        <taxon>Actinomycetes</taxon>
        <taxon>Mycobacteriales</taxon>
        <taxon>environmental samples</taxon>
    </lineage>
</organism>
<keyword evidence="1" id="KW-0521">NADP</keyword>
<accession>A0A6J4JS01</accession>
<dbReference type="CDD" id="cd08241">
    <property type="entry name" value="QOR1"/>
    <property type="match status" value="1"/>
</dbReference>
<dbReference type="EMBL" id="CADCTP010000372">
    <property type="protein sequence ID" value="CAA9285880.1"/>
    <property type="molecule type" value="Genomic_DNA"/>
</dbReference>
<keyword evidence="2 4" id="KW-0560">Oxidoreductase</keyword>
<dbReference type="InterPro" id="IPR011032">
    <property type="entry name" value="GroES-like_sf"/>
</dbReference>